<accession>A0A0F9U247</accession>
<name>A0A0F9U247_9ZZZZ</name>
<reference evidence="1" key="1">
    <citation type="journal article" date="2015" name="Nature">
        <title>Complex archaea that bridge the gap between prokaryotes and eukaryotes.</title>
        <authorList>
            <person name="Spang A."/>
            <person name="Saw J.H."/>
            <person name="Jorgensen S.L."/>
            <person name="Zaremba-Niedzwiedzka K."/>
            <person name="Martijn J."/>
            <person name="Lind A.E."/>
            <person name="van Eijk R."/>
            <person name="Schleper C."/>
            <person name="Guy L."/>
            <person name="Ettema T.J."/>
        </authorList>
    </citation>
    <scope>NUCLEOTIDE SEQUENCE</scope>
</reference>
<comment type="caution">
    <text evidence="1">The sequence shown here is derived from an EMBL/GenBank/DDBJ whole genome shotgun (WGS) entry which is preliminary data.</text>
</comment>
<evidence type="ECO:0000313" key="1">
    <source>
        <dbReference type="EMBL" id="KKN55396.1"/>
    </source>
</evidence>
<dbReference type="AlphaFoldDB" id="A0A0F9U247"/>
<protein>
    <submittedName>
        <fullName evidence="1">Uncharacterized protein</fullName>
    </submittedName>
</protein>
<dbReference type="EMBL" id="LAZR01000887">
    <property type="protein sequence ID" value="KKN55396.1"/>
    <property type="molecule type" value="Genomic_DNA"/>
</dbReference>
<proteinExistence type="predicted"/>
<sequence>MTDIIEMTKQQLVEGGYSVRVTDDRDGPVLLFENDSVLGFAVCFPDAENLLEQWQLTSQRILKSEQFALRRAERKAWNAYFVFLTRSPGDYGENIMLGGIEEDLVGTRKIARAGINDAEDVCAALLPLLTIRNEPRLDAVDMRAEIRLRTTELPRELVDGFLSGASESSLMQLLEKGQ</sequence>
<organism evidence="1">
    <name type="scientific">marine sediment metagenome</name>
    <dbReference type="NCBI Taxonomy" id="412755"/>
    <lineage>
        <taxon>unclassified sequences</taxon>
        <taxon>metagenomes</taxon>
        <taxon>ecological metagenomes</taxon>
    </lineage>
</organism>
<gene>
    <name evidence="1" type="ORF">LCGC14_0582910</name>
</gene>